<dbReference type="EMBL" id="JAMKFB020000003">
    <property type="protein sequence ID" value="KAL0198691.1"/>
    <property type="molecule type" value="Genomic_DNA"/>
</dbReference>
<sequence length="290" mass="31571">NLMTIMKWVLASNGLPLTVDYASATPDPEHLSHGADRRQNILQPQQSQRQEPLSRRGLSDQVREPATIQPRRSAYGRLMGHLRETQRPEGWRFDSRDIHHGGWADTGSRGGESYHTDGAAVHLGGLHQRRSRSGTGKYRLYPGIPTHPLIPASPPSPATAVEAPQSWPPSMSSWSEGLHTAAQACDPVFPPRPFDPTALLWLLAPSSLPWPISPSPSPGSFVPPAPPWSVVVPPMPPYSAFQPTPHRAVLPAPLGSSFPSTSPHLPDPHLRIGHLSHLCCFGPPGPRLQL</sequence>
<name>A0ABD0RL79_CIRMR</name>
<keyword evidence="2" id="KW-0732">Signal</keyword>
<feature type="non-terminal residue" evidence="3">
    <location>
        <position position="1"/>
    </location>
</feature>
<organism evidence="3 4">
    <name type="scientific">Cirrhinus mrigala</name>
    <name type="common">Mrigala</name>
    <dbReference type="NCBI Taxonomy" id="683832"/>
    <lineage>
        <taxon>Eukaryota</taxon>
        <taxon>Metazoa</taxon>
        <taxon>Chordata</taxon>
        <taxon>Craniata</taxon>
        <taxon>Vertebrata</taxon>
        <taxon>Euteleostomi</taxon>
        <taxon>Actinopterygii</taxon>
        <taxon>Neopterygii</taxon>
        <taxon>Teleostei</taxon>
        <taxon>Ostariophysi</taxon>
        <taxon>Cypriniformes</taxon>
        <taxon>Cyprinidae</taxon>
        <taxon>Labeoninae</taxon>
        <taxon>Labeonini</taxon>
        <taxon>Cirrhinus</taxon>
    </lineage>
</organism>
<accession>A0ABD0RL79</accession>
<gene>
    <name evidence="3" type="ORF">M9458_007231</name>
</gene>
<evidence type="ECO:0000313" key="4">
    <source>
        <dbReference type="Proteomes" id="UP001529510"/>
    </source>
</evidence>
<dbReference type="AlphaFoldDB" id="A0ABD0RL79"/>
<evidence type="ECO:0000313" key="3">
    <source>
        <dbReference type="EMBL" id="KAL0198691.1"/>
    </source>
</evidence>
<proteinExistence type="predicted"/>
<keyword evidence="4" id="KW-1185">Reference proteome</keyword>
<dbReference type="Proteomes" id="UP001529510">
    <property type="component" value="Unassembled WGS sequence"/>
</dbReference>
<evidence type="ECO:0000256" key="1">
    <source>
        <dbReference type="SAM" id="MobiDB-lite"/>
    </source>
</evidence>
<protein>
    <submittedName>
        <fullName evidence="3">Uncharacterized protein</fullName>
    </submittedName>
</protein>
<evidence type="ECO:0000256" key="2">
    <source>
        <dbReference type="SAM" id="SignalP"/>
    </source>
</evidence>
<feature type="region of interest" description="Disordered" evidence="1">
    <location>
        <begin position="154"/>
        <end position="175"/>
    </location>
</feature>
<reference evidence="3 4" key="1">
    <citation type="submission" date="2024-05" db="EMBL/GenBank/DDBJ databases">
        <title>Genome sequencing and assembly of Indian major carp, Cirrhinus mrigala (Hamilton, 1822).</title>
        <authorList>
            <person name="Mohindra V."/>
            <person name="Chowdhury L.M."/>
            <person name="Lal K."/>
            <person name="Jena J.K."/>
        </authorList>
    </citation>
    <scope>NUCLEOTIDE SEQUENCE [LARGE SCALE GENOMIC DNA]</scope>
    <source>
        <strain evidence="3">CM1030</strain>
        <tissue evidence="3">Blood</tissue>
    </source>
</reference>
<feature type="non-terminal residue" evidence="3">
    <location>
        <position position="290"/>
    </location>
</feature>
<feature type="signal peptide" evidence="2">
    <location>
        <begin position="1"/>
        <end position="24"/>
    </location>
</feature>
<feature type="compositionally biased region" description="Basic and acidic residues" evidence="1">
    <location>
        <begin position="52"/>
        <end position="63"/>
    </location>
</feature>
<feature type="region of interest" description="Disordered" evidence="1">
    <location>
        <begin position="43"/>
        <end position="83"/>
    </location>
</feature>
<feature type="chain" id="PRO_5044854666" evidence="2">
    <location>
        <begin position="25"/>
        <end position="290"/>
    </location>
</feature>
<comment type="caution">
    <text evidence="3">The sequence shown here is derived from an EMBL/GenBank/DDBJ whole genome shotgun (WGS) entry which is preliminary data.</text>
</comment>